<proteinExistence type="predicted"/>
<feature type="modified residue" description="4-aspartylphosphate" evidence="6">
    <location>
        <position position="53"/>
    </location>
</feature>
<dbReference type="PANTHER" id="PTHR48111:SF1">
    <property type="entry name" value="TWO-COMPONENT RESPONSE REGULATOR ORR33"/>
    <property type="match status" value="1"/>
</dbReference>
<dbReference type="CDD" id="cd00092">
    <property type="entry name" value="HTH_CRP"/>
    <property type="match status" value="1"/>
</dbReference>
<dbReference type="SUPFAM" id="SSF52172">
    <property type="entry name" value="CheY-like"/>
    <property type="match status" value="1"/>
</dbReference>
<dbReference type="SMART" id="SM00419">
    <property type="entry name" value="HTH_CRP"/>
    <property type="match status" value="1"/>
</dbReference>
<dbReference type="SMART" id="SM00100">
    <property type="entry name" value="cNMP"/>
    <property type="match status" value="1"/>
</dbReference>
<keyword evidence="3" id="KW-0805">Transcription regulation</keyword>
<dbReference type="InterPro" id="IPR001789">
    <property type="entry name" value="Sig_transdc_resp-reg_receiver"/>
</dbReference>
<dbReference type="PROSITE" id="PS51063">
    <property type="entry name" value="HTH_CRP_2"/>
    <property type="match status" value="1"/>
</dbReference>
<keyword evidence="11" id="KW-1185">Reference proteome</keyword>
<dbReference type="EMBL" id="JAVDUU010000001">
    <property type="protein sequence ID" value="MDR6940205.1"/>
    <property type="molecule type" value="Genomic_DNA"/>
</dbReference>
<dbReference type="PROSITE" id="PS50042">
    <property type="entry name" value="CNMP_BINDING_3"/>
    <property type="match status" value="1"/>
</dbReference>
<feature type="domain" description="Cyclic nucleotide-binding" evidence="7">
    <location>
        <begin position="139"/>
        <end position="245"/>
    </location>
</feature>
<dbReference type="Pfam" id="PF00072">
    <property type="entry name" value="Response_reg"/>
    <property type="match status" value="1"/>
</dbReference>
<dbReference type="RefSeq" id="WP_310090574.1">
    <property type="nucleotide sequence ID" value="NZ_JAVDUU010000001.1"/>
</dbReference>
<feature type="domain" description="Response regulatory" evidence="8">
    <location>
        <begin position="4"/>
        <end position="120"/>
    </location>
</feature>
<keyword evidence="1 6" id="KW-0597">Phosphoprotein</keyword>
<keyword evidence="4 10" id="KW-0238">DNA-binding</keyword>
<evidence type="ECO:0000256" key="6">
    <source>
        <dbReference type="PROSITE-ProRule" id="PRU00169"/>
    </source>
</evidence>
<keyword evidence="5" id="KW-0804">Transcription</keyword>
<dbReference type="SUPFAM" id="SSF51206">
    <property type="entry name" value="cAMP-binding domain-like"/>
    <property type="match status" value="1"/>
</dbReference>
<dbReference type="Gene3D" id="3.40.50.2300">
    <property type="match status" value="1"/>
</dbReference>
<sequence>MNECILIIDDEDLMRTVAAKILKDAGYKVIQANDGRVGVNMASQLKPDLILCDIMMPELDGFEVLQLLSKNQETAVIPFIFLTAKTDRLDFRKGMEMGADDYIIKPFNHIELVNAIESRLKKNEIRKISFTKALQSLDNLANNSKDEKAELKALIASRKIRQIKKKQILYYDGDQPTGIYLILDGCIKTMKLSDDGREFMTGLYKTDNYLGVSALLLNEAFKETAVAVEDATVCLLPKDIILSLLTRYPAISQQFLRILSNNICEKEDQMIELAYNSVRKRLAQVLLRLNKKSDDPMLLKISREELAGMAGMALETVSRTLTNFKDEGLIEKKSGHIMILELNRLERIKN</sequence>
<dbReference type="InterPro" id="IPR036390">
    <property type="entry name" value="WH_DNA-bd_sf"/>
</dbReference>
<dbReference type="GO" id="GO:0003677">
    <property type="term" value="F:DNA binding"/>
    <property type="evidence" value="ECO:0007669"/>
    <property type="project" value="UniProtKB-KW"/>
</dbReference>
<dbReference type="Pfam" id="PF13545">
    <property type="entry name" value="HTH_Crp_2"/>
    <property type="match status" value="1"/>
</dbReference>
<dbReference type="PANTHER" id="PTHR48111">
    <property type="entry name" value="REGULATOR OF RPOS"/>
    <property type="match status" value="1"/>
</dbReference>
<dbReference type="InterPro" id="IPR036388">
    <property type="entry name" value="WH-like_DNA-bd_sf"/>
</dbReference>
<evidence type="ECO:0000256" key="3">
    <source>
        <dbReference type="ARBA" id="ARBA00023015"/>
    </source>
</evidence>
<dbReference type="InterPro" id="IPR011006">
    <property type="entry name" value="CheY-like_superfamily"/>
</dbReference>
<organism evidence="10 11">
    <name type="scientific">Mucilaginibacter pocheonensis</name>
    <dbReference type="NCBI Taxonomy" id="398050"/>
    <lineage>
        <taxon>Bacteria</taxon>
        <taxon>Pseudomonadati</taxon>
        <taxon>Bacteroidota</taxon>
        <taxon>Sphingobacteriia</taxon>
        <taxon>Sphingobacteriales</taxon>
        <taxon>Sphingobacteriaceae</taxon>
        <taxon>Mucilaginibacter</taxon>
    </lineage>
</organism>
<accession>A0ABU1T4Q6</accession>
<reference evidence="10 11" key="1">
    <citation type="submission" date="2023-07" db="EMBL/GenBank/DDBJ databases">
        <title>Sorghum-associated microbial communities from plants grown in Nebraska, USA.</title>
        <authorList>
            <person name="Schachtman D."/>
        </authorList>
    </citation>
    <scope>NUCLEOTIDE SEQUENCE [LARGE SCALE GENOMIC DNA]</scope>
    <source>
        <strain evidence="10 11">3262</strain>
    </source>
</reference>
<evidence type="ECO:0000259" key="7">
    <source>
        <dbReference type="PROSITE" id="PS50042"/>
    </source>
</evidence>
<dbReference type="Gene3D" id="2.60.120.10">
    <property type="entry name" value="Jelly Rolls"/>
    <property type="match status" value="1"/>
</dbReference>
<protein>
    <submittedName>
        <fullName evidence="10">DNA-binding response OmpR family regulator</fullName>
    </submittedName>
</protein>
<dbReference type="InterPro" id="IPR039420">
    <property type="entry name" value="WalR-like"/>
</dbReference>
<dbReference type="SMART" id="SM00448">
    <property type="entry name" value="REC"/>
    <property type="match status" value="1"/>
</dbReference>
<dbReference type="Gene3D" id="1.10.10.10">
    <property type="entry name" value="Winged helix-like DNA-binding domain superfamily/Winged helix DNA-binding domain"/>
    <property type="match status" value="1"/>
</dbReference>
<evidence type="ECO:0000256" key="2">
    <source>
        <dbReference type="ARBA" id="ARBA00023012"/>
    </source>
</evidence>
<evidence type="ECO:0000313" key="11">
    <source>
        <dbReference type="Proteomes" id="UP001247620"/>
    </source>
</evidence>
<dbReference type="CDD" id="cd00038">
    <property type="entry name" value="CAP_ED"/>
    <property type="match status" value="1"/>
</dbReference>
<keyword evidence="2" id="KW-0902">Two-component regulatory system</keyword>
<dbReference type="SUPFAM" id="SSF46785">
    <property type="entry name" value="Winged helix' DNA-binding domain"/>
    <property type="match status" value="1"/>
</dbReference>
<evidence type="ECO:0000256" key="4">
    <source>
        <dbReference type="ARBA" id="ARBA00023125"/>
    </source>
</evidence>
<feature type="domain" description="HTH crp-type" evidence="9">
    <location>
        <begin position="276"/>
        <end position="343"/>
    </location>
</feature>
<dbReference type="InterPro" id="IPR000595">
    <property type="entry name" value="cNMP-bd_dom"/>
</dbReference>
<evidence type="ECO:0000313" key="10">
    <source>
        <dbReference type="EMBL" id="MDR6940205.1"/>
    </source>
</evidence>
<evidence type="ECO:0000256" key="5">
    <source>
        <dbReference type="ARBA" id="ARBA00023163"/>
    </source>
</evidence>
<dbReference type="InterPro" id="IPR018490">
    <property type="entry name" value="cNMP-bd_dom_sf"/>
</dbReference>
<evidence type="ECO:0000259" key="8">
    <source>
        <dbReference type="PROSITE" id="PS50110"/>
    </source>
</evidence>
<comment type="caution">
    <text evidence="10">The sequence shown here is derived from an EMBL/GenBank/DDBJ whole genome shotgun (WGS) entry which is preliminary data.</text>
</comment>
<dbReference type="InterPro" id="IPR012318">
    <property type="entry name" value="HTH_CRP"/>
</dbReference>
<dbReference type="PRINTS" id="PR00034">
    <property type="entry name" value="HTHCRP"/>
</dbReference>
<name>A0ABU1T4Q6_9SPHI</name>
<dbReference type="PROSITE" id="PS50110">
    <property type="entry name" value="RESPONSE_REGULATORY"/>
    <property type="match status" value="1"/>
</dbReference>
<evidence type="ECO:0000259" key="9">
    <source>
        <dbReference type="PROSITE" id="PS51063"/>
    </source>
</evidence>
<gene>
    <name evidence="10" type="ORF">J2W55_000033</name>
</gene>
<dbReference type="Pfam" id="PF00027">
    <property type="entry name" value="cNMP_binding"/>
    <property type="match status" value="1"/>
</dbReference>
<evidence type="ECO:0000256" key="1">
    <source>
        <dbReference type="ARBA" id="ARBA00022553"/>
    </source>
</evidence>
<dbReference type="InterPro" id="IPR014710">
    <property type="entry name" value="RmlC-like_jellyroll"/>
</dbReference>
<dbReference type="Proteomes" id="UP001247620">
    <property type="component" value="Unassembled WGS sequence"/>
</dbReference>